<feature type="transmembrane region" description="Helical" evidence="6">
    <location>
        <begin position="249"/>
        <end position="270"/>
    </location>
</feature>
<gene>
    <name evidence="7" type="primary">fucP</name>
    <name evidence="7" type="ORF">E4021_10255</name>
</gene>
<sequence length="447" mass="49212">MPHSLPPLVSRSLLPPFILVTSLFALWGFANDITNPMVSAFKKVLELDNFQASWVQFAFYFGYFTMALPAAIFAKRYSYKKSIILGLALYAGGALLFYPAASWESYPFFLLALYVLTFGLAFLETTASPYIMSLGPAETATRRLNLAQAFNPVGALGGLIVAKEFILSRLRADEMGVHAYAALDPARKAAIRTADLEVIRDPYLLLGAMVLVMLVLFLVLNMPEKETTYGRLEIRAAVRRLWVQPRYRWAVVAQAFYVGAQIMCWTYIYQYAESIGISNADAVPYGISALVVFLIGRWVGTYLLRFLPGGKLLLGFAIGATAMTLLTIFLVGMAGLYALVGISFFMSIMFPTIYGIALEGQGEDAKFGAAFLVMAIVGGALMPTLQGLLLDLGGSGYTDLRLLGVPEINFSFFLPLLCFVVVGWYGYQVFTYYPLPESEVVPPPPRP</sequence>
<dbReference type="GO" id="GO:0005886">
    <property type="term" value="C:plasma membrane"/>
    <property type="evidence" value="ECO:0007669"/>
    <property type="project" value="UniProtKB-SubCell"/>
</dbReference>
<dbReference type="GO" id="GO:0015535">
    <property type="term" value="F:fucose:proton symporter activity"/>
    <property type="evidence" value="ECO:0007669"/>
    <property type="project" value="InterPro"/>
</dbReference>
<comment type="caution">
    <text evidence="7">The sequence shown here is derived from an EMBL/GenBank/DDBJ whole genome shotgun (WGS) entry which is preliminary data.</text>
</comment>
<feature type="transmembrane region" description="Helical" evidence="6">
    <location>
        <begin position="282"/>
        <end position="300"/>
    </location>
</feature>
<dbReference type="RefSeq" id="WP_136459043.1">
    <property type="nucleotide sequence ID" value="NZ_SRSF01000003.1"/>
</dbReference>
<comment type="subcellular location">
    <subcellularLocation>
        <location evidence="1">Cell inner membrane</location>
        <topology evidence="1">Multi-pass membrane protein</topology>
    </subcellularLocation>
</comment>
<dbReference type="InterPro" id="IPR050375">
    <property type="entry name" value="MFS_TsgA-like"/>
</dbReference>
<keyword evidence="4 6" id="KW-1133">Transmembrane helix</keyword>
<dbReference type="InterPro" id="IPR005275">
    <property type="entry name" value="Lfuc_symporter_FucP"/>
</dbReference>
<organism evidence="7 8">
    <name type="scientific">Neolewinella litorea</name>
    <dbReference type="NCBI Taxonomy" id="2562452"/>
    <lineage>
        <taxon>Bacteria</taxon>
        <taxon>Pseudomonadati</taxon>
        <taxon>Bacteroidota</taxon>
        <taxon>Saprospiria</taxon>
        <taxon>Saprospirales</taxon>
        <taxon>Lewinellaceae</taxon>
        <taxon>Neolewinella</taxon>
    </lineage>
</organism>
<dbReference type="Gene3D" id="1.20.1250.20">
    <property type="entry name" value="MFS general substrate transporter like domains"/>
    <property type="match status" value="2"/>
</dbReference>
<feature type="transmembrane region" description="Helical" evidence="6">
    <location>
        <begin position="410"/>
        <end position="427"/>
    </location>
</feature>
<dbReference type="InterPro" id="IPR036259">
    <property type="entry name" value="MFS_trans_sf"/>
</dbReference>
<keyword evidence="8" id="KW-1185">Reference proteome</keyword>
<dbReference type="Proteomes" id="UP000308528">
    <property type="component" value="Unassembled WGS sequence"/>
</dbReference>
<dbReference type="NCBIfam" id="TIGR00885">
    <property type="entry name" value="fucP"/>
    <property type="match status" value="1"/>
</dbReference>
<evidence type="ECO:0000256" key="5">
    <source>
        <dbReference type="ARBA" id="ARBA00023136"/>
    </source>
</evidence>
<evidence type="ECO:0000256" key="3">
    <source>
        <dbReference type="ARBA" id="ARBA00022692"/>
    </source>
</evidence>
<reference evidence="7 8" key="1">
    <citation type="submission" date="2019-04" db="EMBL/GenBank/DDBJ databases">
        <title>Lewinella litorea sp. nov., isolated from a marine sand.</title>
        <authorList>
            <person name="Yoon J.-H."/>
        </authorList>
    </citation>
    <scope>NUCLEOTIDE SEQUENCE [LARGE SCALE GENOMIC DNA]</scope>
    <source>
        <strain evidence="7 8">HSMS-39</strain>
    </source>
</reference>
<keyword evidence="5 6" id="KW-0472">Membrane</keyword>
<evidence type="ECO:0000256" key="6">
    <source>
        <dbReference type="SAM" id="Phobius"/>
    </source>
</evidence>
<evidence type="ECO:0000256" key="1">
    <source>
        <dbReference type="ARBA" id="ARBA00004429"/>
    </source>
</evidence>
<feature type="transmembrane region" description="Helical" evidence="6">
    <location>
        <begin position="144"/>
        <end position="162"/>
    </location>
</feature>
<feature type="transmembrane region" description="Helical" evidence="6">
    <location>
        <begin position="12"/>
        <end position="30"/>
    </location>
</feature>
<feature type="transmembrane region" description="Helical" evidence="6">
    <location>
        <begin position="369"/>
        <end position="390"/>
    </location>
</feature>
<evidence type="ECO:0000256" key="2">
    <source>
        <dbReference type="ARBA" id="ARBA00022475"/>
    </source>
</evidence>
<accession>A0A4S4NNN2</accession>
<feature type="transmembrane region" description="Helical" evidence="6">
    <location>
        <begin position="312"/>
        <end position="331"/>
    </location>
</feature>
<dbReference type="InterPro" id="IPR011701">
    <property type="entry name" value="MFS"/>
</dbReference>
<dbReference type="Pfam" id="PF07690">
    <property type="entry name" value="MFS_1"/>
    <property type="match status" value="1"/>
</dbReference>
<evidence type="ECO:0000313" key="8">
    <source>
        <dbReference type="Proteomes" id="UP000308528"/>
    </source>
</evidence>
<protein>
    <submittedName>
        <fullName evidence="7">L-fucose:H+ symporter permease</fullName>
    </submittedName>
</protein>
<dbReference type="OrthoDB" id="9795150at2"/>
<dbReference type="AlphaFoldDB" id="A0A4S4NNN2"/>
<feature type="transmembrane region" description="Helical" evidence="6">
    <location>
        <begin position="337"/>
        <end position="357"/>
    </location>
</feature>
<keyword evidence="2" id="KW-1003">Cell membrane</keyword>
<dbReference type="PANTHER" id="PTHR43702:SF11">
    <property type="entry name" value="L-FUCOSE-PROTON SYMPORTER"/>
    <property type="match status" value="1"/>
</dbReference>
<dbReference type="CDD" id="cd17394">
    <property type="entry name" value="MFS_FucP_like"/>
    <property type="match status" value="1"/>
</dbReference>
<evidence type="ECO:0000313" key="7">
    <source>
        <dbReference type="EMBL" id="THH39978.1"/>
    </source>
</evidence>
<dbReference type="SUPFAM" id="SSF103473">
    <property type="entry name" value="MFS general substrate transporter"/>
    <property type="match status" value="1"/>
</dbReference>
<dbReference type="PANTHER" id="PTHR43702">
    <property type="entry name" value="L-FUCOSE-PROTON SYMPORTER"/>
    <property type="match status" value="1"/>
</dbReference>
<evidence type="ECO:0000256" key="4">
    <source>
        <dbReference type="ARBA" id="ARBA00022989"/>
    </source>
</evidence>
<feature type="transmembrane region" description="Helical" evidence="6">
    <location>
        <begin position="203"/>
        <end position="222"/>
    </location>
</feature>
<feature type="transmembrane region" description="Helical" evidence="6">
    <location>
        <begin position="50"/>
        <end position="71"/>
    </location>
</feature>
<feature type="transmembrane region" description="Helical" evidence="6">
    <location>
        <begin position="106"/>
        <end position="123"/>
    </location>
</feature>
<dbReference type="EMBL" id="SRSF01000003">
    <property type="protein sequence ID" value="THH39978.1"/>
    <property type="molecule type" value="Genomic_DNA"/>
</dbReference>
<feature type="transmembrane region" description="Helical" evidence="6">
    <location>
        <begin position="83"/>
        <end position="100"/>
    </location>
</feature>
<name>A0A4S4NNN2_9BACT</name>
<proteinExistence type="predicted"/>
<keyword evidence="3 6" id="KW-0812">Transmembrane</keyword>